<dbReference type="CDD" id="cd00198">
    <property type="entry name" value="vWFA"/>
    <property type="match status" value="1"/>
</dbReference>
<reference evidence="3" key="1">
    <citation type="submission" date="2016-10" db="EMBL/GenBank/DDBJ databases">
        <authorList>
            <person name="Varghese N."/>
            <person name="Submissions S."/>
        </authorList>
    </citation>
    <scope>NUCLEOTIDE SEQUENCE [LARGE SCALE GENOMIC DNA]</scope>
    <source>
        <strain evidence="3">DSM 13234</strain>
    </source>
</reference>
<evidence type="ECO:0000259" key="1">
    <source>
        <dbReference type="PROSITE" id="PS50234"/>
    </source>
</evidence>
<dbReference type="Proteomes" id="UP000182983">
    <property type="component" value="Unassembled WGS sequence"/>
</dbReference>
<keyword evidence="3" id="KW-1185">Reference proteome</keyword>
<dbReference type="InterPro" id="IPR002035">
    <property type="entry name" value="VWF_A"/>
</dbReference>
<sequence length="277" mass="29951">MPYTADISRSTPTCFLFVIDQSGSMDEILDSGESKAEFVANVLNKTLYQLVIRSTRADGVRNYFDVGVIAYGGAGVGSGFRGALSSGIIHPLSEIEANVLRVDEKHKKVSDGAGGLVEVSVKFPVWFEAVNEGGTPMCEAMHKVAEVLVEWCDAHPGSYPPTIIHVTDGQSTDGDPSRIADGLKQIATQDGTCLLFNLHIDRTGGSAVLFPATERGLPDSYSKMLYRMSSVFPPHLVAAAQAKGHEVEEDSRFFGYKANIEEIVDFFEIGTQAANLR</sequence>
<feature type="domain" description="VWFA" evidence="1">
    <location>
        <begin position="14"/>
        <end position="191"/>
    </location>
</feature>
<gene>
    <name evidence="2" type="ORF">SAMN04244559_01116</name>
</gene>
<proteinExistence type="predicted"/>
<name>A0A1H6HBU0_MAGFU</name>
<dbReference type="Gene3D" id="3.40.50.410">
    <property type="entry name" value="von Willebrand factor, type A domain"/>
    <property type="match status" value="1"/>
</dbReference>
<organism evidence="2 3">
    <name type="scientific">Magnetospirillum fulvum</name>
    <name type="common">Rhodospirillum fulvum</name>
    <dbReference type="NCBI Taxonomy" id="1082"/>
    <lineage>
        <taxon>Bacteria</taxon>
        <taxon>Pseudomonadati</taxon>
        <taxon>Pseudomonadota</taxon>
        <taxon>Alphaproteobacteria</taxon>
        <taxon>Rhodospirillales</taxon>
        <taxon>Rhodospirillaceae</taxon>
        <taxon>Magnetospirillum</taxon>
    </lineage>
</organism>
<dbReference type="EMBL" id="FNWO01000004">
    <property type="protein sequence ID" value="SEH31724.1"/>
    <property type="molecule type" value="Genomic_DNA"/>
</dbReference>
<dbReference type="AlphaFoldDB" id="A0A1H6HBU0"/>
<protein>
    <recommendedName>
        <fullName evidence="1">VWFA domain-containing protein</fullName>
    </recommendedName>
</protein>
<dbReference type="SUPFAM" id="SSF53300">
    <property type="entry name" value="vWA-like"/>
    <property type="match status" value="1"/>
</dbReference>
<dbReference type="PROSITE" id="PS50234">
    <property type="entry name" value="VWFA"/>
    <property type="match status" value="1"/>
</dbReference>
<dbReference type="OrthoDB" id="7605323at2"/>
<evidence type="ECO:0000313" key="3">
    <source>
        <dbReference type="Proteomes" id="UP000182983"/>
    </source>
</evidence>
<accession>A0A1H6HBU0</accession>
<dbReference type="InterPro" id="IPR036465">
    <property type="entry name" value="vWFA_dom_sf"/>
</dbReference>
<evidence type="ECO:0000313" key="2">
    <source>
        <dbReference type="EMBL" id="SEH31724.1"/>
    </source>
</evidence>